<dbReference type="RefSeq" id="WP_114678424.1">
    <property type="nucleotide sequence ID" value="NZ_CP031188.1"/>
</dbReference>
<dbReference type="Proteomes" id="UP000253951">
    <property type="component" value="Chromosome"/>
</dbReference>
<protein>
    <recommendedName>
        <fullName evidence="3">Lipoprotein</fullName>
    </recommendedName>
</protein>
<dbReference type="OrthoDB" id="1361870at2"/>
<proteinExistence type="predicted"/>
<keyword evidence="2" id="KW-1185">Reference proteome</keyword>
<organism evidence="1 2">
    <name type="scientific">Flavobacterium arcticum</name>
    <dbReference type="NCBI Taxonomy" id="1784713"/>
    <lineage>
        <taxon>Bacteria</taxon>
        <taxon>Pseudomonadati</taxon>
        <taxon>Bacteroidota</taxon>
        <taxon>Flavobacteriia</taxon>
        <taxon>Flavobacteriales</taxon>
        <taxon>Flavobacteriaceae</taxon>
        <taxon>Flavobacterium</taxon>
    </lineage>
</organism>
<gene>
    <name evidence="1" type="ORF">DVK85_10665</name>
</gene>
<sequence>MNIPKPSLIFIFLTSLSSLFGCSGKSNSKKEEGKSAEASLKEDNSYNEMRNGALTVKPEQLGIDIPEDSIVVYGIVMDWGIDDNTIATIVSFKNGDASLYLSSGGGIIGGGQHTNVNFAAKKFVELAENYIVEQKPAIKMPLPVKDYIIFYILTNKGIFMLHEEMRNFENSSSLLLPLFEEGNIVLSELRSISDK</sequence>
<dbReference type="PROSITE" id="PS51257">
    <property type="entry name" value="PROKAR_LIPOPROTEIN"/>
    <property type="match status" value="1"/>
</dbReference>
<reference evidence="1 2" key="1">
    <citation type="submission" date="2018-07" db="EMBL/GenBank/DDBJ databases">
        <title>Complete genome sequence of Flavobacterium arcticum type strain SM1502T.</title>
        <authorList>
            <person name="Li Y."/>
            <person name="Li D.-D."/>
        </authorList>
    </citation>
    <scope>NUCLEOTIDE SEQUENCE [LARGE SCALE GENOMIC DNA]</scope>
    <source>
        <strain evidence="1 2">SM1502</strain>
    </source>
</reference>
<dbReference type="KEGG" id="fat:DVK85_10665"/>
<dbReference type="EMBL" id="CP031188">
    <property type="protein sequence ID" value="AXG74666.1"/>
    <property type="molecule type" value="Genomic_DNA"/>
</dbReference>
<evidence type="ECO:0008006" key="3">
    <source>
        <dbReference type="Google" id="ProtNLM"/>
    </source>
</evidence>
<accession>A0A345HDK6</accession>
<name>A0A345HDK6_9FLAO</name>
<dbReference type="AlphaFoldDB" id="A0A345HDK6"/>
<evidence type="ECO:0000313" key="1">
    <source>
        <dbReference type="EMBL" id="AXG74666.1"/>
    </source>
</evidence>
<evidence type="ECO:0000313" key="2">
    <source>
        <dbReference type="Proteomes" id="UP000253951"/>
    </source>
</evidence>